<dbReference type="PANTHER" id="PTHR17490">
    <property type="entry name" value="SUA5"/>
    <property type="match status" value="1"/>
</dbReference>
<dbReference type="InterPro" id="IPR050156">
    <property type="entry name" value="TC-AMP_synthase_SUA5"/>
</dbReference>
<dbReference type="EMBL" id="LT554871">
    <property type="protein sequence ID" value="SAM07898.1"/>
    <property type="molecule type" value="Genomic_DNA"/>
</dbReference>
<dbReference type="GO" id="GO:0061710">
    <property type="term" value="F:L-threonylcarbamoyladenylate synthase"/>
    <property type="evidence" value="ECO:0007669"/>
    <property type="project" value="UniProtKB-EC"/>
</dbReference>
<evidence type="ECO:0000256" key="5">
    <source>
        <dbReference type="ARBA" id="ARBA00022490"/>
    </source>
</evidence>
<dbReference type="FunFam" id="3.90.870.10:FF:000008">
    <property type="entry name" value="Threonylcarbamoyl-AMP synthase"/>
    <property type="match status" value="1"/>
</dbReference>
<dbReference type="Pfam" id="PF03481">
    <property type="entry name" value="Sua5_C"/>
    <property type="match status" value="1"/>
</dbReference>
<dbReference type="PANTHER" id="PTHR17490:SF16">
    <property type="entry name" value="THREONYLCARBAMOYL-AMP SYNTHASE"/>
    <property type="match status" value="1"/>
</dbReference>
<evidence type="ECO:0000256" key="13">
    <source>
        <dbReference type="ARBA" id="ARBA00056339"/>
    </source>
</evidence>
<dbReference type="OrthoDB" id="412787at2759"/>
<gene>
    <name evidence="15" type="primary">ABSGL_13556.1 scaffold 14267</name>
</gene>
<keyword evidence="8" id="KW-0548">Nucleotidyltransferase</keyword>
<dbReference type="PROSITE" id="PS51163">
    <property type="entry name" value="YRDC"/>
    <property type="match status" value="1"/>
</dbReference>
<dbReference type="Proteomes" id="UP000078561">
    <property type="component" value="Unassembled WGS sequence"/>
</dbReference>
<evidence type="ECO:0000256" key="8">
    <source>
        <dbReference type="ARBA" id="ARBA00022695"/>
    </source>
</evidence>
<proteinExistence type="inferred from homology"/>
<sequence length="447" mass="49079">MLVFRHINTTTRRRFQFHSTLLPSSPRPTSFHSRRYTMQTTVLPVDPTHFVFEATTTNDFAEQNARSMITTTQDRAAIDKAVYWLSQGEAIGMPTETVYGLAANALDASAVAKIFAAKNRPQDNPLIVHVSSLSMLESILPNGKIPDVYLPIIKRCWPGPLTIILPTSAKIPATVTCDQPTVAVRFPAHPVARALIEACGFPLAAPSANSSGKPSPTLASHVFHDLNNKIPLILDGGACTVGVESTVLDGLRNPPAILRPGGATYETLQQLKGMEQLQVYRKHFVDQALELAPTTPGMKYRHYSPEAMVILVEEEEVAMAYGNSSNYNSNNHKDTQQPSFDTVWRNELTQLLDNGIGIQKVGILTIVPDGGSMEWRETTTKDGIEYVSLQMGRQGHPDEVARGMFKGLREMDTIAVDVIFVQGVSESNEGMAVMNRLRKAATKTIII</sequence>
<keyword evidence="6" id="KW-0808">Transferase</keyword>
<dbReference type="NCBIfam" id="TIGR00057">
    <property type="entry name" value="L-threonylcarbamoyladenylate synthase"/>
    <property type="match status" value="1"/>
</dbReference>
<dbReference type="InterPro" id="IPR005145">
    <property type="entry name" value="Sua5_C"/>
</dbReference>
<dbReference type="InterPro" id="IPR038385">
    <property type="entry name" value="Sua5/YwlC_C"/>
</dbReference>
<evidence type="ECO:0000256" key="9">
    <source>
        <dbReference type="ARBA" id="ARBA00022741"/>
    </source>
</evidence>
<comment type="subcellular location">
    <subcellularLocation>
        <location evidence="1">Cytoplasm</location>
    </subcellularLocation>
</comment>
<keyword evidence="10" id="KW-0067">ATP-binding</keyword>
<keyword evidence="9" id="KW-0547">Nucleotide-binding</keyword>
<organism evidence="15">
    <name type="scientific">Absidia glauca</name>
    <name type="common">Pin mould</name>
    <dbReference type="NCBI Taxonomy" id="4829"/>
    <lineage>
        <taxon>Eukaryota</taxon>
        <taxon>Fungi</taxon>
        <taxon>Fungi incertae sedis</taxon>
        <taxon>Mucoromycota</taxon>
        <taxon>Mucoromycotina</taxon>
        <taxon>Mucoromycetes</taxon>
        <taxon>Mucorales</taxon>
        <taxon>Cunninghamellaceae</taxon>
        <taxon>Absidia</taxon>
    </lineage>
</organism>
<dbReference type="GO" id="GO:0003725">
    <property type="term" value="F:double-stranded RNA binding"/>
    <property type="evidence" value="ECO:0007669"/>
    <property type="project" value="InterPro"/>
</dbReference>
<evidence type="ECO:0000256" key="2">
    <source>
        <dbReference type="ARBA" id="ARBA00007663"/>
    </source>
</evidence>
<accession>A0A170APA6</accession>
<comment type="function">
    <text evidence="13">Required for the formation of a threonylcarbamoyl group on adenosine at position 37 (t(6)A37) in tRNAs that read codons beginning with adenine. Likely catalyzes the conversion of L-threonine, HCO(3)(-)/CO(2) and ATP to give threonylcarbamoyl-AMP (TC-AMP) as the acyladenylate intermediate, with the release of diphosphate. Required for normal translation, by ensuring translation fidelity at the level of codon recognition, appropriate translation initiation selection and maintenance of reading frame. Also involved in telomere replication. Binds to single-stranded telomeric (ssTG) DNA and positively regulates telomere length.</text>
</comment>
<dbReference type="FunCoup" id="A0A170APA6">
    <property type="interactions" value="331"/>
</dbReference>
<reference evidence="15" key="1">
    <citation type="submission" date="2016-04" db="EMBL/GenBank/DDBJ databases">
        <authorList>
            <person name="Evans L.H."/>
            <person name="Alamgir A."/>
            <person name="Owens N."/>
            <person name="Weber N.D."/>
            <person name="Virtaneva K."/>
            <person name="Barbian K."/>
            <person name="Babar A."/>
            <person name="Rosenke K."/>
        </authorList>
    </citation>
    <scope>NUCLEOTIDE SEQUENCE [LARGE SCALE GENOMIC DNA]</scope>
    <source>
        <strain evidence="15">CBS 101.48</strain>
    </source>
</reference>
<dbReference type="OMA" id="RTQRWKS"/>
<dbReference type="STRING" id="4829.A0A170APA6"/>
<evidence type="ECO:0000256" key="12">
    <source>
        <dbReference type="ARBA" id="ARBA00048366"/>
    </source>
</evidence>
<dbReference type="InParanoid" id="A0A170APA6"/>
<dbReference type="GO" id="GO:0002949">
    <property type="term" value="P:tRNA threonylcarbamoyladenosine modification"/>
    <property type="evidence" value="ECO:0007669"/>
    <property type="project" value="UniProtKB-ARBA"/>
</dbReference>
<protein>
    <recommendedName>
        <fullName evidence="4">Threonylcarbamoyl-AMP synthase</fullName>
        <ecNumber evidence="3">2.7.7.87</ecNumber>
    </recommendedName>
    <alternativeName>
        <fullName evidence="11">L-threonylcarbamoyladenylate synthase</fullName>
    </alternativeName>
</protein>
<feature type="domain" description="YrdC-like" evidence="14">
    <location>
        <begin position="75"/>
        <end position="263"/>
    </location>
</feature>
<keyword evidence="16" id="KW-1185">Reference proteome</keyword>
<dbReference type="GO" id="GO:0006450">
    <property type="term" value="P:regulation of translational fidelity"/>
    <property type="evidence" value="ECO:0007669"/>
    <property type="project" value="TreeGrafter"/>
</dbReference>
<evidence type="ECO:0000256" key="3">
    <source>
        <dbReference type="ARBA" id="ARBA00012584"/>
    </source>
</evidence>
<keyword evidence="5" id="KW-0963">Cytoplasm</keyword>
<evidence type="ECO:0000256" key="6">
    <source>
        <dbReference type="ARBA" id="ARBA00022679"/>
    </source>
</evidence>
<dbReference type="GO" id="GO:0005524">
    <property type="term" value="F:ATP binding"/>
    <property type="evidence" value="ECO:0007669"/>
    <property type="project" value="UniProtKB-KW"/>
</dbReference>
<dbReference type="AlphaFoldDB" id="A0A170APA6"/>
<dbReference type="GO" id="GO:0005737">
    <property type="term" value="C:cytoplasm"/>
    <property type="evidence" value="ECO:0007669"/>
    <property type="project" value="UniProtKB-SubCell"/>
</dbReference>
<keyword evidence="7" id="KW-0819">tRNA processing</keyword>
<dbReference type="Pfam" id="PF01300">
    <property type="entry name" value="Sua5_yciO_yrdC"/>
    <property type="match status" value="1"/>
</dbReference>
<evidence type="ECO:0000256" key="11">
    <source>
        <dbReference type="ARBA" id="ARBA00029774"/>
    </source>
</evidence>
<name>A0A170APA6_ABSGL</name>
<dbReference type="GO" id="GO:0000049">
    <property type="term" value="F:tRNA binding"/>
    <property type="evidence" value="ECO:0007669"/>
    <property type="project" value="TreeGrafter"/>
</dbReference>
<evidence type="ECO:0000313" key="16">
    <source>
        <dbReference type="Proteomes" id="UP000078561"/>
    </source>
</evidence>
<dbReference type="InterPro" id="IPR017945">
    <property type="entry name" value="DHBP_synth_RibB-like_a/b_dom"/>
</dbReference>
<dbReference type="Gene3D" id="3.90.870.10">
    <property type="entry name" value="DHBP synthase"/>
    <property type="match status" value="1"/>
</dbReference>
<evidence type="ECO:0000313" key="15">
    <source>
        <dbReference type="EMBL" id="SAM07898.1"/>
    </source>
</evidence>
<comment type="similarity">
    <text evidence="2">Belongs to the SUA5 family.</text>
</comment>
<evidence type="ECO:0000256" key="7">
    <source>
        <dbReference type="ARBA" id="ARBA00022694"/>
    </source>
</evidence>
<dbReference type="Gene3D" id="3.40.50.11030">
    <property type="entry name" value="Threonylcarbamoyl-AMP synthase, C-terminal domain"/>
    <property type="match status" value="1"/>
</dbReference>
<evidence type="ECO:0000256" key="10">
    <source>
        <dbReference type="ARBA" id="ARBA00022840"/>
    </source>
</evidence>
<dbReference type="SUPFAM" id="SSF55821">
    <property type="entry name" value="YrdC/RibB"/>
    <property type="match status" value="1"/>
</dbReference>
<dbReference type="EC" id="2.7.7.87" evidence="3"/>
<evidence type="ECO:0000256" key="4">
    <source>
        <dbReference type="ARBA" id="ARBA00015492"/>
    </source>
</evidence>
<evidence type="ECO:0000259" key="14">
    <source>
        <dbReference type="PROSITE" id="PS51163"/>
    </source>
</evidence>
<dbReference type="InterPro" id="IPR006070">
    <property type="entry name" value="Sua5-like_dom"/>
</dbReference>
<evidence type="ECO:0000256" key="1">
    <source>
        <dbReference type="ARBA" id="ARBA00004496"/>
    </source>
</evidence>
<comment type="catalytic activity">
    <reaction evidence="12">
        <text>L-threonine + hydrogencarbonate + ATP = L-threonylcarbamoyladenylate + diphosphate + H2O</text>
        <dbReference type="Rhea" id="RHEA:36407"/>
        <dbReference type="ChEBI" id="CHEBI:15377"/>
        <dbReference type="ChEBI" id="CHEBI:17544"/>
        <dbReference type="ChEBI" id="CHEBI:30616"/>
        <dbReference type="ChEBI" id="CHEBI:33019"/>
        <dbReference type="ChEBI" id="CHEBI:57926"/>
        <dbReference type="ChEBI" id="CHEBI:73682"/>
        <dbReference type="EC" id="2.7.7.87"/>
    </reaction>
</comment>